<dbReference type="Proteomes" id="UP001225316">
    <property type="component" value="Unassembled WGS sequence"/>
</dbReference>
<evidence type="ECO:0008006" key="3">
    <source>
        <dbReference type="Google" id="ProtNLM"/>
    </source>
</evidence>
<dbReference type="EMBL" id="JARXHW010000092">
    <property type="protein sequence ID" value="MDQ8209595.1"/>
    <property type="molecule type" value="Genomic_DNA"/>
</dbReference>
<evidence type="ECO:0000313" key="2">
    <source>
        <dbReference type="Proteomes" id="UP001225316"/>
    </source>
</evidence>
<evidence type="ECO:0000313" key="1">
    <source>
        <dbReference type="EMBL" id="MDQ8209595.1"/>
    </source>
</evidence>
<comment type="caution">
    <text evidence="1">The sequence shown here is derived from an EMBL/GenBank/DDBJ whole genome shotgun (WGS) entry which is preliminary data.</text>
</comment>
<name>A0ABU1AZL3_9BACT</name>
<sequence>MKLGLKIVLALVLTSLILVILIPSHSGTSVPSLRAKIRSDIKMVAVGVVTYQQQKREYPDYLHQIEPDLLPEEYAYFYDPESGMPYDWLYHGKGIHGTEIRTDYIIAATPRTFTSNKDELRIVAYGDGHVETLLDSEYKQALVDRDRTPHH</sequence>
<accession>A0ABU1AZL3</accession>
<dbReference type="RefSeq" id="WP_308952512.1">
    <property type="nucleotide sequence ID" value="NZ_JARXHW010000092.1"/>
</dbReference>
<gene>
    <name evidence="1" type="ORF">QEH52_18875</name>
</gene>
<reference evidence="1 2" key="1">
    <citation type="submission" date="2023-04" db="EMBL/GenBank/DDBJ databases">
        <title>A novel bacteria isolated from coastal sediment.</title>
        <authorList>
            <person name="Liu X.-J."/>
            <person name="Du Z.-J."/>
        </authorList>
    </citation>
    <scope>NUCLEOTIDE SEQUENCE [LARGE SCALE GENOMIC DNA]</scope>
    <source>
        <strain evidence="1 2">SDUM461003</strain>
    </source>
</reference>
<keyword evidence="2" id="KW-1185">Reference proteome</keyword>
<organism evidence="1 2">
    <name type="scientific">Thalassobacterium maritimum</name>
    <dbReference type="NCBI Taxonomy" id="3041265"/>
    <lineage>
        <taxon>Bacteria</taxon>
        <taxon>Pseudomonadati</taxon>
        <taxon>Verrucomicrobiota</taxon>
        <taxon>Opitutia</taxon>
        <taxon>Puniceicoccales</taxon>
        <taxon>Coraliomargaritaceae</taxon>
        <taxon>Thalassobacterium</taxon>
    </lineage>
</organism>
<protein>
    <recommendedName>
        <fullName evidence="3">Type II secretion system protein GspG C-terminal domain-containing protein</fullName>
    </recommendedName>
</protein>
<proteinExistence type="predicted"/>